<dbReference type="AlphaFoldDB" id="A0A9W7HZ51"/>
<keyword evidence="4" id="KW-1185">Reference proteome</keyword>
<protein>
    <recommendedName>
        <fullName evidence="2">Brf1 TBP-binding domain-containing protein</fullName>
    </recommendedName>
</protein>
<evidence type="ECO:0000259" key="2">
    <source>
        <dbReference type="Pfam" id="PF07741"/>
    </source>
</evidence>
<dbReference type="OrthoDB" id="1435073at2759"/>
<feature type="compositionally biased region" description="Basic and acidic residues" evidence="1">
    <location>
        <begin position="96"/>
        <end position="114"/>
    </location>
</feature>
<feature type="compositionally biased region" description="Acidic residues" evidence="1">
    <location>
        <begin position="140"/>
        <end position="152"/>
    </location>
</feature>
<reference evidence="3" key="1">
    <citation type="submission" date="2023-05" db="EMBL/GenBank/DDBJ databases">
        <title>Genome and transcriptome analyses reveal genes involved in the formation of fine ridges on petal epidermal cells in Hibiscus trionum.</title>
        <authorList>
            <person name="Koshimizu S."/>
            <person name="Masuda S."/>
            <person name="Ishii T."/>
            <person name="Shirasu K."/>
            <person name="Hoshino A."/>
            <person name="Arita M."/>
        </authorList>
    </citation>
    <scope>NUCLEOTIDE SEQUENCE</scope>
    <source>
        <strain evidence="3">Hamamatsu line</strain>
    </source>
</reference>
<feature type="region of interest" description="Disordered" evidence="1">
    <location>
        <begin position="56"/>
        <end position="180"/>
    </location>
</feature>
<feature type="compositionally biased region" description="Acidic residues" evidence="1">
    <location>
        <begin position="162"/>
        <end position="180"/>
    </location>
</feature>
<feature type="domain" description="Brf1 TBP-binding" evidence="2">
    <location>
        <begin position="19"/>
        <end position="101"/>
    </location>
</feature>
<evidence type="ECO:0000256" key="1">
    <source>
        <dbReference type="SAM" id="MobiDB-lite"/>
    </source>
</evidence>
<gene>
    <name evidence="3" type="ORF">HRI_002271900</name>
</gene>
<dbReference type="Proteomes" id="UP001165190">
    <property type="component" value="Unassembled WGS sequence"/>
</dbReference>
<dbReference type="EMBL" id="BSYR01000021">
    <property type="protein sequence ID" value="GMI86026.1"/>
    <property type="molecule type" value="Genomic_DNA"/>
</dbReference>
<feature type="compositionally biased region" description="Basic and acidic residues" evidence="1">
    <location>
        <begin position="121"/>
        <end position="131"/>
    </location>
</feature>
<organism evidence="3 4">
    <name type="scientific">Hibiscus trionum</name>
    <name type="common">Flower of an hour</name>
    <dbReference type="NCBI Taxonomy" id="183268"/>
    <lineage>
        <taxon>Eukaryota</taxon>
        <taxon>Viridiplantae</taxon>
        <taxon>Streptophyta</taxon>
        <taxon>Embryophyta</taxon>
        <taxon>Tracheophyta</taxon>
        <taxon>Spermatophyta</taxon>
        <taxon>Magnoliopsida</taxon>
        <taxon>eudicotyledons</taxon>
        <taxon>Gunneridae</taxon>
        <taxon>Pentapetalae</taxon>
        <taxon>rosids</taxon>
        <taxon>malvids</taxon>
        <taxon>Malvales</taxon>
        <taxon>Malvaceae</taxon>
        <taxon>Malvoideae</taxon>
        <taxon>Hibiscus</taxon>
    </lineage>
</organism>
<proteinExistence type="predicted"/>
<comment type="caution">
    <text evidence="3">The sequence shown here is derived from an EMBL/GenBank/DDBJ whole genome shotgun (WGS) entry which is preliminary data.</text>
</comment>
<evidence type="ECO:0000313" key="3">
    <source>
        <dbReference type="EMBL" id="GMI86026.1"/>
    </source>
</evidence>
<sequence length="180" mass="20659">MERNRKRKSRSKSAADDFSDINDAEINGYLNDKTGMLFKKLMWEAMNKCYAKKKQIMSATEKKSSAKKAVAGRMENVNEKEPEKKKRLSSKINYDALEKLTDEIPGEVTEKPKEGGTGSNSDKEIEREHSKGTSSSEVCGFEEDNYSDEFESENANLYSCGVDEEEESDYREDYDEYEEF</sequence>
<evidence type="ECO:0000313" key="4">
    <source>
        <dbReference type="Proteomes" id="UP001165190"/>
    </source>
</evidence>
<dbReference type="Gene3D" id="1.20.5.650">
    <property type="entry name" value="Single helix bin"/>
    <property type="match status" value="1"/>
</dbReference>
<dbReference type="InterPro" id="IPR011665">
    <property type="entry name" value="BRF1_TBP-bd_dom"/>
</dbReference>
<dbReference type="Pfam" id="PF07741">
    <property type="entry name" value="BRF1"/>
    <property type="match status" value="1"/>
</dbReference>
<name>A0A9W7HZ51_HIBTR</name>
<accession>A0A9W7HZ51</accession>